<feature type="compositionally biased region" description="Basic and acidic residues" evidence="1">
    <location>
        <begin position="40"/>
        <end position="61"/>
    </location>
</feature>
<evidence type="ECO:0000313" key="4">
    <source>
        <dbReference type="Proteomes" id="UP001054945"/>
    </source>
</evidence>
<gene>
    <name evidence="3" type="ORF">CEXT_281501</name>
</gene>
<reference evidence="3 4" key="1">
    <citation type="submission" date="2021-06" db="EMBL/GenBank/DDBJ databases">
        <title>Caerostris extrusa draft genome.</title>
        <authorList>
            <person name="Kono N."/>
            <person name="Arakawa K."/>
        </authorList>
    </citation>
    <scope>NUCLEOTIDE SEQUENCE [LARGE SCALE GENOMIC DNA]</scope>
</reference>
<keyword evidence="4" id="KW-1185">Reference proteome</keyword>
<dbReference type="EMBL" id="BPLR01018516">
    <property type="protein sequence ID" value="GIZ00206.1"/>
    <property type="molecule type" value="Genomic_DNA"/>
</dbReference>
<dbReference type="Proteomes" id="UP001054945">
    <property type="component" value="Unassembled WGS sequence"/>
</dbReference>
<feature type="region of interest" description="Disordered" evidence="1">
    <location>
        <begin position="1"/>
        <end position="61"/>
    </location>
</feature>
<sequence length="326" mass="37359">MERMERTTKKSTDDLRVGHKRTNTGQNKPKRVWGLVTPRTESHQELEVKEKAKNREEKQKKEISVFHKSGFPSSVFTLHFSSMTPLLPAVEEKDIPLPPPPYFRKEKSPAPHHSIRKGLSNNLHQESPGVFPEDVKGETTVISSWATRAIIKNSWQRFRDENKIKGEEHCSNENGGIRTLVEMASNLNRSPAPHHSTRKGSSNNLHQESPGVFREDMKGETTVISSWAITKNSWQRFRDENKIKGEEHCSNENGGIRTLAEKKHLFQHSWPFRDLLKLTRDVNLLAFGECLVSFVVQSCMFVANHYVALFLALGPFKREKIDAKME</sequence>
<evidence type="ECO:0000256" key="2">
    <source>
        <dbReference type="SAM" id="Phobius"/>
    </source>
</evidence>
<feature type="compositionally biased region" description="Basic and acidic residues" evidence="1">
    <location>
        <begin position="1"/>
        <end position="17"/>
    </location>
</feature>
<dbReference type="AlphaFoldDB" id="A0AAV4Y176"/>
<comment type="caution">
    <text evidence="3">The sequence shown here is derived from an EMBL/GenBank/DDBJ whole genome shotgun (WGS) entry which is preliminary data.</text>
</comment>
<organism evidence="3 4">
    <name type="scientific">Caerostris extrusa</name>
    <name type="common">Bark spider</name>
    <name type="synonym">Caerostris bankana</name>
    <dbReference type="NCBI Taxonomy" id="172846"/>
    <lineage>
        <taxon>Eukaryota</taxon>
        <taxon>Metazoa</taxon>
        <taxon>Ecdysozoa</taxon>
        <taxon>Arthropoda</taxon>
        <taxon>Chelicerata</taxon>
        <taxon>Arachnida</taxon>
        <taxon>Araneae</taxon>
        <taxon>Araneomorphae</taxon>
        <taxon>Entelegynae</taxon>
        <taxon>Araneoidea</taxon>
        <taxon>Araneidae</taxon>
        <taxon>Caerostris</taxon>
    </lineage>
</organism>
<evidence type="ECO:0000256" key="1">
    <source>
        <dbReference type="SAM" id="MobiDB-lite"/>
    </source>
</evidence>
<evidence type="ECO:0000313" key="3">
    <source>
        <dbReference type="EMBL" id="GIZ00206.1"/>
    </source>
</evidence>
<keyword evidence="2" id="KW-1133">Transmembrane helix</keyword>
<name>A0AAV4Y176_CAEEX</name>
<protein>
    <submittedName>
        <fullName evidence="3">Uncharacterized protein</fullName>
    </submittedName>
</protein>
<keyword evidence="2" id="KW-0472">Membrane</keyword>
<feature type="region of interest" description="Disordered" evidence="1">
    <location>
        <begin position="106"/>
        <end position="134"/>
    </location>
</feature>
<keyword evidence="2" id="KW-0812">Transmembrane</keyword>
<proteinExistence type="predicted"/>
<accession>A0AAV4Y176</accession>
<feature type="transmembrane region" description="Helical" evidence="2">
    <location>
        <begin position="294"/>
        <end position="316"/>
    </location>
</feature>
<feature type="region of interest" description="Disordered" evidence="1">
    <location>
        <begin position="188"/>
        <end position="210"/>
    </location>
</feature>